<gene>
    <name evidence="2" type="ORF">B296_00033146</name>
</gene>
<feature type="region of interest" description="Disordered" evidence="1">
    <location>
        <begin position="1"/>
        <end position="22"/>
    </location>
</feature>
<feature type="compositionally biased region" description="Basic and acidic residues" evidence="1">
    <location>
        <begin position="8"/>
        <end position="19"/>
    </location>
</feature>
<dbReference type="Proteomes" id="UP000287651">
    <property type="component" value="Unassembled WGS sequence"/>
</dbReference>
<proteinExistence type="predicted"/>
<evidence type="ECO:0000256" key="1">
    <source>
        <dbReference type="SAM" id="MobiDB-lite"/>
    </source>
</evidence>
<dbReference type="AlphaFoldDB" id="A0A427ABK3"/>
<dbReference type="EMBL" id="AMZH03003034">
    <property type="protein sequence ID" value="RRT73635.1"/>
    <property type="molecule type" value="Genomic_DNA"/>
</dbReference>
<sequence length="87" mass="9341">MGEIAAGHVKEGKVERRAASQDGPARFTWRPLPLFGCAFWHKVLAAAAASLSTPTPPPPWRHASSVGLQSSVSACVTNRLRVRPTHT</sequence>
<comment type="caution">
    <text evidence="2">The sequence shown here is derived from an EMBL/GenBank/DDBJ whole genome shotgun (WGS) entry which is preliminary data.</text>
</comment>
<accession>A0A427ABK3</accession>
<name>A0A427ABK3_ENSVE</name>
<protein>
    <submittedName>
        <fullName evidence="2">Uncharacterized protein</fullName>
    </submittedName>
</protein>
<reference evidence="2 3" key="1">
    <citation type="journal article" date="2014" name="Agronomy (Basel)">
        <title>A Draft Genome Sequence for Ensete ventricosum, the Drought-Tolerant Tree Against Hunger.</title>
        <authorList>
            <person name="Harrison J."/>
            <person name="Moore K.A."/>
            <person name="Paszkiewicz K."/>
            <person name="Jones T."/>
            <person name="Grant M."/>
            <person name="Ambacheew D."/>
            <person name="Muzemil S."/>
            <person name="Studholme D.J."/>
        </authorList>
    </citation>
    <scope>NUCLEOTIDE SEQUENCE [LARGE SCALE GENOMIC DNA]</scope>
</reference>
<evidence type="ECO:0000313" key="3">
    <source>
        <dbReference type="Proteomes" id="UP000287651"/>
    </source>
</evidence>
<organism evidence="2 3">
    <name type="scientific">Ensete ventricosum</name>
    <name type="common">Abyssinian banana</name>
    <name type="synonym">Musa ensete</name>
    <dbReference type="NCBI Taxonomy" id="4639"/>
    <lineage>
        <taxon>Eukaryota</taxon>
        <taxon>Viridiplantae</taxon>
        <taxon>Streptophyta</taxon>
        <taxon>Embryophyta</taxon>
        <taxon>Tracheophyta</taxon>
        <taxon>Spermatophyta</taxon>
        <taxon>Magnoliopsida</taxon>
        <taxon>Liliopsida</taxon>
        <taxon>Zingiberales</taxon>
        <taxon>Musaceae</taxon>
        <taxon>Ensete</taxon>
    </lineage>
</organism>
<evidence type="ECO:0000313" key="2">
    <source>
        <dbReference type="EMBL" id="RRT73635.1"/>
    </source>
</evidence>